<sequence length="298" mass="30222">MNSASSAAVVVGVDGSEPARRAVRLAAAEAARRNRPLRVVHGFIWPLLRVPVDGVAGGPAGGGLRHQAQELVAAAVAEAEAVAPELRVTGEIIDGEAAAVLLGETPTATMIVLGDRGLGGFGALVLGSVAIQVAAYADCPVLVARGAPRSAGPVVVGVDGSALSRAAVEFAAEEAALRGAPLHAVHAYTHPASGGPGDMQPLVYEENQLRGEEDRIVAESLTGLADRYPQVPVTRETRHGRPVSVLTEASRGAQLVVVGNQGRRELSGLLLGSVSQGVLHHADCPVAVVHTVGVGGDG</sequence>
<dbReference type="InterPro" id="IPR006015">
    <property type="entry name" value="Universal_stress_UspA"/>
</dbReference>
<accession>A0AAU8HHI3</accession>
<dbReference type="Pfam" id="PF00582">
    <property type="entry name" value="Usp"/>
    <property type="match status" value="2"/>
</dbReference>
<dbReference type="PRINTS" id="PR01438">
    <property type="entry name" value="UNVRSLSTRESS"/>
</dbReference>
<dbReference type="RefSeq" id="WP_350936084.1">
    <property type="nucleotide sequence ID" value="NZ_CP157762.1"/>
</dbReference>
<proteinExistence type="inferred from homology"/>
<evidence type="ECO:0000256" key="1">
    <source>
        <dbReference type="ARBA" id="ARBA00008791"/>
    </source>
</evidence>
<evidence type="ECO:0000259" key="2">
    <source>
        <dbReference type="Pfam" id="PF00582"/>
    </source>
</evidence>
<protein>
    <submittedName>
        <fullName evidence="4">Universal stress protein</fullName>
    </submittedName>
</protein>
<gene>
    <name evidence="4" type="ORF">ABUL08_08175</name>
    <name evidence="3" type="ORF">VK199_08130</name>
</gene>
<dbReference type="AlphaFoldDB" id="A0AAU8HHI3"/>
<feature type="domain" description="UspA" evidence="2">
    <location>
        <begin position="9"/>
        <end position="145"/>
    </location>
</feature>
<comment type="similarity">
    <text evidence="1">Belongs to the universal stress protein A family.</text>
</comment>
<feature type="domain" description="UspA" evidence="2">
    <location>
        <begin position="153"/>
        <end position="290"/>
    </location>
</feature>
<organism evidence="4">
    <name type="scientific">Micromonospora sp. CCTCC AA 2012012</name>
    <dbReference type="NCBI Taxonomy" id="3111921"/>
    <lineage>
        <taxon>Bacteria</taxon>
        <taxon>Bacillati</taxon>
        <taxon>Actinomycetota</taxon>
        <taxon>Actinomycetes</taxon>
        <taxon>Micromonosporales</taxon>
        <taxon>Micromonosporaceae</taxon>
        <taxon>Micromonospora</taxon>
    </lineage>
</organism>
<dbReference type="InterPro" id="IPR014729">
    <property type="entry name" value="Rossmann-like_a/b/a_fold"/>
</dbReference>
<dbReference type="PANTHER" id="PTHR46553">
    <property type="entry name" value="ADENINE NUCLEOTIDE ALPHA HYDROLASES-LIKE SUPERFAMILY PROTEIN"/>
    <property type="match status" value="1"/>
</dbReference>
<dbReference type="PANTHER" id="PTHR46553:SF3">
    <property type="entry name" value="ADENINE NUCLEOTIDE ALPHA HYDROLASES-LIKE SUPERFAMILY PROTEIN"/>
    <property type="match status" value="1"/>
</dbReference>
<dbReference type="SUPFAM" id="SSF52402">
    <property type="entry name" value="Adenine nucleotide alpha hydrolases-like"/>
    <property type="match status" value="2"/>
</dbReference>
<evidence type="ECO:0000313" key="4">
    <source>
        <dbReference type="EMBL" id="XCH76049.1"/>
    </source>
</evidence>
<dbReference type="InterPro" id="IPR006016">
    <property type="entry name" value="UspA"/>
</dbReference>
<reference evidence="3" key="1">
    <citation type="submission" date="2024-01" db="EMBL/GenBank/DDBJ databases">
        <title>The genome sequence of Micromonospora mangrovi CCTCC AA 2012012.</title>
        <authorList>
            <person name="Gao J."/>
        </authorList>
    </citation>
    <scope>NUCLEOTIDE SEQUENCE</scope>
    <source>
        <strain evidence="3">CCTCC AA 2012012</strain>
    </source>
</reference>
<dbReference type="EMBL" id="CP157762">
    <property type="protein sequence ID" value="XBP95346.1"/>
    <property type="molecule type" value="Genomic_DNA"/>
</dbReference>
<reference evidence="4" key="2">
    <citation type="submission" date="2024-06" db="EMBL/GenBank/DDBJ databases">
        <title>Micromonospora mangrovi CCTCC AA 2012012 genome sequences.</title>
        <authorList>
            <person name="Gao J."/>
        </authorList>
    </citation>
    <scope>NUCLEOTIDE SEQUENCE</scope>
    <source>
        <strain evidence="4">CCTCC AA 2012012</strain>
    </source>
</reference>
<evidence type="ECO:0000313" key="3">
    <source>
        <dbReference type="EMBL" id="XBP95346.1"/>
    </source>
</evidence>
<dbReference type="Gene3D" id="3.40.50.620">
    <property type="entry name" value="HUPs"/>
    <property type="match status" value="2"/>
</dbReference>
<name>A0AAU8HHI3_9ACTN</name>
<dbReference type="EMBL" id="CP159342">
    <property type="protein sequence ID" value="XCH76049.1"/>
    <property type="molecule type" value="Genomic_DNA"/>
</dbReference>